<dbReference type="AlphaFoldDB" id="A0A411HFC6"/>
<dbReference type="OrthoDB" id="5974779at2"/>
<keyword evidence="2" id="KW-1185">Reference proteome</keyword>
<reference evidence="1 2" key="1">
    <citation type="submission" date="2019-01" db="EMBL/GenBank/DDBJ databases">
        <title>Pseudolysobacter antarctica gen. nov., sp. nov., isolated from Fildes Peninsula, Antarctica.</title>
        <authorList>
            <person name="Wei Z."/>
            <person name="Peng F."/>
        </authorList>
    </citation>
    <scope>NUCLEOTIDE SEQUENCE [LARGE SCALE GENOMIC DNA]</scope>
    <source>
        <strain evidence="1 2">AQ6-296</strain>
    </source>
</reference>
<protein>
    <submittedName>
        <fullName evidence="1">DUF4124 domain-containing protein</fullName>
    </submittedName>
</protein>
<dbReference type="KEGG" id="xbc:ELE36_01690"/>
<name>A0A411HFC6_9GAMM</name>
<gene>
    <name evidence="1" type="ORF">ELE36_01690</name>
</gene>
<accession>A0A411HFC6</accession>
<dbReference type="RefSeq" id="WP_129831446.1">
    <property type="nucleotide sequence ID" value="NZ_CP035704.1"/>
</dbReference>
<proteinExistence type="predicted"/>
<organism evidence="1 2">
    <name type="scientific">Pseudolysobacter antarcticus</name>
    <dbReference type="NCBI Taxonomy" id="2511995"/>
    <lineage>
        <taxon>Bacteria</taxon>
        <taxon>Pseudomonadati</taxon>
        <taxon>Pseudomonadota</taxon>
        <taxon>Gammaproteobacteria</taxon>
        <taxon>Lysobacterales</taxon>
        <taxon>Rhodanobacteraceae</taxon>
        <taxon>Pseudolysobacter</taxon>
    </lineage>
</organism>
<evidence type="ECO:0000313" key="2">
    <source>
        <dbReference type="Proteomes" id="UP000291562"/>
    </source>
</evidence>
<dbReference type="Proteomes" id="UP000291562">
    <property type="component" value="Chromosome"/>
</dbReference>
<evidence type="ECO:0000313" key="1">
    <source>
        <dbReference type="EMBL" id="QBB69190.1"/>
    </source>
</evidence>
<sequence length="232" mass="25142">MYSFFLPRSKTRARRLIVRGLFFAVIATAIFSASVFADQVYKCINPQGIIAFQDHACARIDQQTVLQLARPPPPVASSVDENTVGDEAVETSPAPVAASPPRRTLPTLWMCIRYDGERYMSTSWVPQSYAVPLGVLGYPGLSLGEAYGAGHLGNSAPGGKSPPIAAPSGRNSIGASYTWVEDSCQPASIAQTCKYLREQYDSNHGTLHRAARAEQPALEARERELRDQLAGC</sequence>
<dbReference type="EMBL" id="CP035704">
    <property type="protein sequence ID" value="QBB69190.1"/>
    <property type="molecule type" value="Genomic_DNA"/>
</dbReference>